<accession>A0A559KBM8</accession>
<feature type="chain" id="PRO_5021736987" description="DUF4352 domain-containing protein" evidence="1">
    <location>
        <begin position="29"/>
        <end position="576"/>
    </location>
</feature>
<reference evidence="2 3" key="1">
    <citation type="submission" date="2019-07" db="EMBL/GenBank/DDBJ databases">
        <authorList>
            <person name="Kim J."/>
        </authorList>
    </citation>
    <scope>NUCLEOTIDE SEQUENCE [LARGE SCALE GENOMIC DNA]</scope>
    <source>
        <strain evidence="2 3">JC52</strain>
    </source>
</reference>
<evidence type="ECO:0000313" key="3">
    <source>
        <dbReference type="Proteomes" id="UP000317036"/>
    </source>
</evidence>
<feature type="signal peptide" evidence="1">
    <location>
        <begin position="1"/>
        <end position="28"/>
    </location>
</feature>
<keyword evidence="3" id="KW-1185">Reference proteome</keyword>
<protein>
    <recommendedName>
        <fullName evidence="4">DUF4352 domain-containing protein</fullName>
    </recommendedName>
</protein>
<evidence type="ECO:0008006" key="4">
    <source>
        <dbReference type="Google" id="ProtNLM"/>
    </source>
</evidence>
<evidence type="ECO:0000313" key="2">
    <source>
        <dbReference type="EMBL" id="TVY09542.1"/>
    </source>
</evidence>
<gene>
    <name evidence="2" type="ORF">FPZ49_12430</name>
</gene>
<organism evidence="2 3">
    <name type="scientific">Paenibacillus cremeus</name>
    <dbReference type="NCBI Taxonomy" id="2163881"/>
    <lineage>
        <taxon>Bacteria</taxon>
        <taxon>Bacillati</taxon>
        <taxon>Bacillota</taxon>
        <taxon>Bacilli</taxon>
        <taxon>Bacillales</taxon>
        <taxon>Paenibacillaceae</taxon>
        <taxon>Paenibacillus</taxon>
    </lineage>
</organism>
<sequence length="576" mass="63231">MNNKLTKTAASIVISAALLSTGGYTALAADEPTAAAQTAAIYKLTDLLDVEVKTVLNERIVDGTRLGVVIRMKNNGSTLTRVPEYELRVKTNEGIEYTLQPSASNPKAIQPKANTELSYMAVIDRTDDVTLTDVSWTDVDYYVYPKKETLIVSAPITVQPWKGSDTAITDPSAVKKWSETFSIPSLTSPILYTPIAINKETSAQGTVYVLQLLAYNPTEKRETVPDFLIDGKSNNKVYSGKKVEQSTLALDAKEEQYIHFAFTTDQDDVLTSLNVLTPEKFAQAGTTLTAVGAYNVGRLNILLPTKTDPSTYEAYTLGTPMKFDSRSELINPDMQVSVVEFTMSKNKEEGSQTVTAKFKLTNKSDRPIAVPAFQTDLVSSDGYEYSGSRQNVTSQYVLPNSAIPVSYSYTVPDSETGKGFGIKIQDTKMAAPYKTTIASYAVELQQGQADDAATANQFSVYPFNVKVTAATTSFSYLPATLNYTYRTKMTMELSRLEQVQVDPNFSHLQFDLYDNSDRLIGSATGSFIGTSRLVTGDNVLKFNSGTESFEPHTYIKVYEVFTSANGESKRLLSVLK</sequence>
<dbReference type="Proteomes" id="UP000317036">
    <property type="component" value="Unassembled WGS sequence"/>
</dbReference>
<dbReference type="RefSeq" id="WP_144847066.1">
    <property type="nucleotide sequence ID" value="NZ_VNJI01000013.1"/>
</dbReference>
<evidence type="ECO:0000256" key="1">
    <source>
        <dbReference type="SAM" id="SignalP"/>
    </source>
</evidence>
<name>A0A559KBM8_9BACL</name>
<dbReference type="OrthoDB" id="2545931at2"/>
<keyword evidence="1" id="KW-0732">Signal</keyword>
<comment type="caution">
    <text evidence="2">The sequence shown here is derived from an EMBL/GenBank/DDBJ whole genome shotgun (WGS) entry which is preliminary data.</text>
</comment>
<dbReference type="AlphaFoldDB" id="A0A559KBM8"/>
<proteinExistence type="predicted"/>
<dbReference type="EMBL" id="VNJI01000013">
    <property type="protein sequence ID" value="TVY09542.1"/>
    <property type="molecule type" value="Genomic_DNA"/>
</dbReference>